<dbReference type="InterPro" id="IPR003607">
    <property type="entry name" value="HD/PDEase_dom"/>
</dbReference>
<dbReference type="SUPFAM" id="SSF109604">
    <property type="entry name" value="HD-domain/PDEase-like"/>
    <property type="match status" value="1"/>
</dbReference>
<dbReference type="EMBL" id="SHMP01000011">
    <property type="protein sequence ID" value="RZV05086.1"/>
    <property type="molecule type" value="Genomic_DNA"/>
</dbReference>
<dbReference type="InterPro" id="IPR006674">
    <property type="entry name" value="HD_domain"/>
</dbReference>
<dbReference type="RefSeq" id="WP_130501998.1">
    <property type="nucleotide sequence ID" value="NZ_SHMP01000011.1"/>
</dbReference>
<evidence type="ECO:0000313" key="3">
    <source>
        <dbReference type="Proteomes" id="UP000291097"/>
    </source>
</evidence>
<sequence>MSEDVVRAAFPELEVIEDDDLRAGVASAWATAIEENDIDDLTEVPWLPPIQRALGLENERLVSHVRDVTACAVTLAETLLERREVTLSLDTVVAGALIHDVSKLAEFDGMAETPVYNLLGHPYYGVYVVAAVDLPVELAHIVLSHTSRTPVEPATIEAELIRRADEVAAAAIQSQATDDLRTV</sequence>
<evidence type="ECO:0000259" key="1">
    <source>
        <dbReference type="Pfam" id="PF01966"/>
    </source>
</evidence>
<dbReference type="AlphaFoldDB" id="A0A482Y6K5"/>
<feature type="domain" description="HD" evidence="1">
    <location>
        <begin position="63"/>
        <end position="169"/>
    </location>
</feature>
<dbReference type="Pfam" id="PF01966">
    <property type="entry name" value="HD"/>
    <property type="match status" value="1"/>
</dbReference>
<accession>A0A482Y6K5</accession>
<reference evidence="2 3" key="1">
    <citation type="submission" date="2019-02" db="EMBL/GenBank/DDBJ databases">
        <title>Genomic Encyclopedia of Archaeal and Bacterial Type Strains, Phase II (KMG-II): from individual species to whole genera.</title>
        <authorList>
            <person name="Goeker M."/>
        </authorList>
    </citation>
    <scope>NUCLEOTIDE SEQUENCE [LARGE SCALE GENOMIC DNA]</scope>
    <source>
        <strain evidence="2 3">DSM 18328</strain>
    </source>
</reference>
<dbReference type="Gene3D" id="1.10.3210.10">
    <property type="entry name" value="Hypothetical protein af1432"/>
    <property type="match status" value="1"/>
</dbReference>
<proteinExistence type="predicted"/>
<gene>
    <name evidence="2" type="ORF">BDK88_4325</name>
</gene>
<dbReference type="Proteomes" id="UP000291097">
    <property type="component" value="Unassembled WGS sequence"/>
</dbReference>
<protein>
    <submittedName>
        <fullName evidence="2">HD domain-containing protein</fullName>
    </submittedName>
</protein>
<evidence type="ECO:0000313" key="2">
    <source>
        <dbReference type="EMBL" id="RZV05086.1"/>
    </source>
</evidence>
<dbReference type="CDD" id="cd00077">
    <property type="entry name" value="HDc"/>
    <property type="match status" value="1"/>
</dbReference>
<dbReference type="OrthoDB" id="342311at2157"/>
<organism evidence="2 3">
    <name type="scientific">Natrinema hispanicum</name>
    <dbReference type="NCBI Taxonomy" id="392421"/>
    <lineage>
        <taxon>Archaea</taxon>
        <taxon>Methanobacteriati</taxon>
        <taxon>Methanobacteriota</taxon>
        <taxon>Stenosarchaea group</taxon>
        <taxon>Halobacteria</taxon>
        <taxon>Halobacteriales</taxon>
        <taxon>Natrialbaceae</taxon>
        <taxon>Natrinema</taxon>
    </lineage>
</organism>
<comment type="caution">
    <text evidence="2">The sequence shown here is derived from an EMBL/GenBank/DDBJ whole genome shotgun (WGS) entry which is preliminary data.</text>
</comment>
<name>A0A482Y6K5_9EURY</name>